<dbReference type="InterPro" id="IPR051609">
    <property type="entry name" value="NmrA/Isoflavone_reductase-like"/>
</dbReference>
<evidence type="ECO:0000256" key="3">
    <source>
        <dbReference type="SAM" id="MobiDB-lite"/>
    </source>
</evidence>
<gene>
    <name evidence="4" type="ORF">BD626DRAFT_50666</name>
</gene>
<accession>A0A550CCJ6</accession>
<comment type="caution">
    <text evidence="4">The sequence shown here is derived from an EMBL/GenBank/DDBJ whole genome shotgun (WGS) entry which is preliminary data.</text>
</comment>
<protein>
    <submittedName>
        <fullName evidence="4">Uncharacterized protein</fullName>
    </submittedName>
</protein>
<feature type="region of interest" description="Disordered" evidence="3">
    <location>
        <begin position="153"/>
        <end position="175"/>
    </location>
</feature>
<evidence type="ECO:0000256" key="1">
    <source>
        <dbReference type="ARBA" id="ARBA00022857"/>
    </source>
</evidence>
<evidence type="ECO:0000313" key="5">
    <source>
        <dbReference type="Proteomes" id="UP000320762"/>
    </source>
</evidence>
<keyword evidence="5" id="KW-1185">Reference proteome</keyword>
<keyword evidence="2" id="KW-0560">Oxidoreductase</keyword>
<organism evidence="4 5">
    <name type="scientific">Schizophyllum amplum</name>
    <dbReference type="NCBI Taxonomy" id="97359"/>
    <lineage>
        <taxon>Eukaryota</taxon>
        <taxon>Fungi</taxon>
        <taxon>Dikarya</taxon>
        <taxon>Basidiomycota</taxon>
        <taxon>Agaricomycotina</taxon>
        <taxon>Agaricomycetes</taxon>
        <taxon>Agaricomycetidae</taxon>
        <taxon>Agaricales</taxon>
        <taxon>Schizophyllaceae</taxon>
        <taxon>Schizophyllum</taxon>
    </lineage>
</organism>
<sequence>MPGVSVLVLTRATTARPADLPSTAAHTGIDFTDVAVNMEILRAHHVDCIISAITTSTIHLQIPLADAARAAGVQLFVPSEFGTITRDLTPEDTPSYLQPKMTWQVRPGDLFPCSSKLTVMPLRAEHCKSIGLPTLRIYVREISLRALKTMNSPNLSPDTLRSGSIGSSATTSTAK</sequence>
<evidence type="ECO:0000256" key="2">
    <source>
        <dbReference type="ARBA" id="ARBA00023002"/>
    </source>
</evidence>
<dbReference type="SUPFAM" id="SSF51735">
    <property type="entry name" value="NAD(P)-binding Rossmann-fold domains"/>
    <property type="match status" value="1"/>
</dbReference>
<dbReference type="EMBL" id="VDMD01000012">
    <property type="protein sequence ID" value="TRM62540.1"/>
    <property type="molecule type" value="Genomic_DNA"/>
</dbReference>
<dbReference type="Proteomes" id="UP000320762">
    <property type="component" value="Unassembled WGS sequence"/>
</dbReference>
<dbReference type="PANTHER" id="PTHR47706">
    <property type="entry name" value="NMRA-LIKE FAMILY PROTEIN"/>
    <property type="match status" value="1"/>
</dbReference>
<dbReference type="AlphaFoldDB" id="A0A550CCJ6"/>
<dbReference type="GO" id="GO:0016491">
    <property type="term" value="F:oxidoreductase activity"/>
    <property type="evidence" value="ECO:0007669"/>
    <property type="project" value="UniProtKB-KW"/>
</dbReference>
<dbReference type="STRING" id="97359.A0A550CCJ6"/>
<dbReference type="InterPro" id="IPR036291">
    <property type="entry name" value="NAD(P)-bd_dom_sf"/>
</dbReference>
<feature type="compositionally biased region" description="Low complexity" evidence="3">
    <location>
        <begin position="162"/>
        <end position="175"/>
    </location>
</feature>
<name>A0A550CCJ6_9AGAR</name>
<dbReference type="OrthoDB" id="5283654at2759"/>
<dbReference type="PANTHER" id="PTHR47706:SF1">
    <property type="entry name" value="CIPA-LIKE, PUTATIVE (AFU_ORTHOLOGUE AFUA_1G12460)-RELATED"/>
    <property type="match status" value="1"/>
</dbReference>
<keyword evidence="1" id="KW-0521">NADP</keyword>
<proteinExistence type="predicted"/>
<dbReference type="Gene3D" id="3.40.50.720">
    <property type="entry name" value="NAD(P)-binding Rossmann-like Domain"/>
    <property type="match status" value="1"/>
</dbReference>
<evidence type="ECO:0000313" key="4">
    <source>
        <dbReference type="EMBL" id="TRM62540.1"/>
    </source>
</evidence>
<reference evidence="4 5" key="1">
    <citation type="journal article" date="2019" name="New Phytol.">
        <title>Comparative genomics reveals unique wood-decay strategies and fruiting body development in the Schizophyllaceae.</title>
        <authorList>
            <person name="Almasi E."/>
            <person name="Sahu N."/>
            <person name="Krizsan K."/>
            <person name="Balint B."/>
            <person name="Kovacs G.M."/>
            <person name="Kiss B."/>
            <person name="Cseklye J."/>
            <person name="Drula E."/>
            <person name="Henrissat B."/>
            <person name="Nagy I."/>
            <person name="Chovatia M."/>
            <person name="Adam C."/>
            <person name="LaButti K."/>
            <person name="Lipzen A."/>
            <person name="Riley R."/>
            <person name="Grigoriev I.V."/>
            <person name="Nagy L.G."/>
        </authorList>
    </citation>
    <scope>NUCLEOTIDE SEQUENCE [LARGE SCALE GENOMIC DNA]</scope>
    <source>
        <strain evidence="4 5">NL-1724</strain>
    </source>
</reference>